<dbReference type="PANTHER" id="PTHR34071:SF2">
    <property type="entry name" value="FLAVIN-NUCLEOTIDE-BINDING PROTEIN"/>
    <property type="match status" value="1"/>
</dbReference>
<sequence length="164" mass="18625">MFREMRRKKQLLSTADTIAVLNRMTSGVLALLGDNDYPYAVPISYVYHENTLYFHSALAGHKVDAIAQNSKASFCVIEQDQIVPEEYTTYFRSAIAFGQISMVNDDVEKRTAIELLAEKYSPAQEEGRLKEIEKGFHHMCVIKLDIEHLTGKEAVELVRAGRQK</sequence>
<dbReference type="EMBL" id="VSSQ01009057">
    <property type="protein sequence ID" value="MPM40594.1"/>
    <property type="molecule type" value="Genomic_DNA"/>
</dbReference>
<evidence type="ECO:0000313" key="1">
    <source>
        <dbReference type="EMBL" id="MPM40594.1"/>
    </source>
</evidence>
<dbReference type="InterPro" id="IPR024747">
    <property type="entry name" value="Pyridox_Oxase-rel"/>
</dbReference>
<comment type="caution">
    <text evidence="1">The sequence shown here is derived from an EMBL/GenBank/DDBJ whole genome shotgun (WGS) entry which is preliminary data.</text>
</comment>
<dbReference type="Pfam" id="PF12900">
    <property type="entry name" value="Pyridox_ox_2"/>
    <property type="match status" value="1"/>
</dbReference>
<dbReference type="SUPFAM" id="SSF50475">
    <property type="entry name" value="FMN-binding split barrel"/>
    <property type="match status" value="1"/>
</dbReference>
<reference evidence="1" key="1">
    <citation type="submission" date="2019-08" db="EMBL/GenBank/DDBJ databases">
        <authorList>
            <person name="Kucharzyk K."/>
            <person name="Murdoch R.W."/>
            <person name="Higgins S."/>
            <person name="Loffler F."/>
        </authorList>
    </citation>
    <scope>NUCLEOTIDE SEQUENCE</scope>
</reference>
<proteinExistence type="predicted"/>
<organism evidence="1">
    <name type="scientific">bioreactor metagenome</name>
    <dbReference type="NCBI Taxonomy" id="1076179"/>
    <lineage>
        <taxon>unclassified sequences</taxon>
        <taxon>metagenomes</taxon>
        <taxon>ecological metagenomes</taxon>
    </lineage>
</organism>
<accession>A0A644ZSM1</accession>
<name>A0A644ZSM1_9ZZZZ</name>
<dbReference type="InterPro" id="IPR012349">
    <property type="entry name" value="Split_barrel_FMN-bd"/>
</dbReference>
<gene>
    <name evidence="1" type="ORF">SDC9_87238</name>
</gene>
<protein>
    <recommendedName>
        <fullName evidence="2">Pyridoxamine 5'-phosphate oxidase putative domain-containing protein</fullName>
    </recommendedName>
</protein>
<evidence type="ECO:0008006" key="2">
    <source>
        <dbReference type="Google" id="ProtNLM"/>
    </source>
</evidence>
<dbReference type="PANTHER" id="PTHR34071">
    <property type="entry name" value="5-NITROIMIDAZOLE ANTIBIOTICS RESISTANCE PROTEIN, NIMA-FAMILY-RELATED PROTEIN-RELATED"/>
    <property type="match status" value="1"/>
</dbReference>
<dbReference type="AlphaFoldDB" id="A0A644ZSM1"/>
<dbReference type="Gene3D" id="2.30.110.10">
    <property type="entry name" value="Electron Transport, Fmn-binding Protein, Chain A"/>
    <property type="match status" value="1"/>
</dbReference>